<protein>
    <recommendedName>
        <fullName evidence="2">PA14 domain-containing protein</fullName>
    </recommendedName>
</protein>
<dbReference type="InterPro" id="IPR018871">
    <property type="entry name" value="GLEYA_adhesin_domain"/>
</dbReference>
<dbReference type="InterPro" id="IPR037524">
    <property type="entry name" value="PA14/GLEYA"/>
</dbReference>
<evidence type="ECO:0000313" key="3">
    <source>
        <dbReference type="EMBL" id="KAG7142160.1"/>
    </source>
</evidence>
<feature type="domain" description="PA14" evidence="2">
    <location>
        <begin position="18"/>
        <end position="194"/>
    </location>
</feature>
<evidence type="ECO:0000313" key="4">
    <source>
        <dbReference type="Proteomes" id="UP000689129"/>
    </source>
</evidence>
<proteinExistence type="predicted"/>
<reference evidence="3" key="1">
    <citation type="journal article" date="2021" name="Mol. Plant Pathol.">
        <title>A 20-kb lineage-specific genomic region tames virulence in pathogenic amphidiploid Verticillium longisporum.</title>
        <authorList>
            <person name="Harting R."/>
            <person name="Starke J."/>
            <person name="Kusch H."/>
            <person name="Poggeler S."/>
            <person name="Maurus I."/>
            <person name="Schluter R."/>
            <person name="Landesfeind M."/>
            <person name="Bulla I."/>
            <person name="Nowrousian M."/>
            <person name="de Jonge R."/>
            <person name="Stahlhut G."/>
            <person name="Hoff K.J."/>
            <person name="Asshauer K.P."/>
            <person name="Thurmer A."/>
            <person name="Stanke M."/>
            <person name="Daniel R."/>
            <person name="Morgenstern B."/>
            <person name="Thomma B.P.H.J."/>
            <person name="Kronstad J.W."/>
            <person name="Braus-Stromeyer S.A."/>
            <person name="Braus G.H."/>
        </authorList>
    </citation>
    <scope>NUCLEOTIDE SEQUENCE</scope>
    <source>
        <strain evidence="3">Vl32</strain>
    </source>
</reference>
<organism evidence="3 4">
    <name type="scientific">Verticillium longisporum</name>
    <name type="common">Verticillium dahliae var. longisporum</name>
    <dbReference type="NCBI Taxonomy" id="100787"/>
    <lineage>
        <taxon>Eukaryota</taxon>
        <taxon>Fungi</taxon>
        <taxon>Dikarya</taxon>
        <taxon>Ascomycota</taxon>
        <taxon>Pezizomycotina</taxon>
        <taxon>Sordariomycetes</taxon>
        <taxon>Hypocreomycetidae</taxon>
        <taxon>Glomerellales</taxon>
        <taxon>Plectosphaerellaceae</taxon>
        <taxon>Verticillium</taxon>
    </lineage>
</organism>
<dbReference type="Proteomes" id="UP000689129">
    <property type="component" value="Unassembled WGS sequence"/>
</dbReference>
<dbReference type="EMBL" id="JAEMWZ010000021">
    <property type="protein sequence ID" value="KAG7142160.1"/>
    <property type="molecule type" value="Genomic_DNA"/>
</dbReference>
<accession>A0A8I3A287</accession>
<name>A0A8I3A287_VERLO</name>
<evidence type="ECO:0000259" key="2">
    <source>
        <dbReference type="PROSITE" id="PS51820"/>
    </source>
</evidence>
<comment type="caution">
    <text evidence="3">The sequence shown here is derived from an EMBL/GenBank/DDBJ whole genome shotgun (WGS) entry which is preliminary data.</text>
</comment>
<dbReference type="OrthoDB" id="4792629at2759"/>
<dbReference type="Pfam" id="PF10528">
    <property type="entry name" value="GLEYA"/>
    <property type="match status" value="1"/>
</dbReference>
<sequence length="212" mass="22564">MPASRRLSKIARAQDWTNPTGGVGPDYYRPLTPLDTGVTNELSFPAPVRPPNNQGVRLPEQPAINYFPTATSTYAGMTFNPNNITLVYTGYYVPASSGTYEFCSADADNVVNFYFGQAAFPCGDASVTSTPAGVDPTIYQAFGFTPATVCVSRDLVAGLPYPMRIVYGNYGLPAGSTVTIAPPGEAGSSTWAGQLYEGTCTTVTPPTRFKQL</sequence>
<dbReference type="PROSITE" id="PS51820">
    <property type="entry name" value="PA14"/>
    <property type="match status" value="1"/>
</dbReference>
<feature type="region of interest" description="Disordered" evidence="1">
    <location>
        <begin position="1"/>
        <end position="28"/>
    </location>
</feature>
<dbReference type="AlphaFoldDB" id="A0A8I3A287"/>
<evidence type="ECO:0000256" key="1">
    <source>
        <dbReference type="SAM" id="MobiDB-lite"/>
    </source>
</evidence>
<gene>
    <name evidence="3" type="ORF">HYQ45_001437</name>
</gene>